<gene>
    <name evidence="1" type="ORF">Bccel_5838</name>
</gene>
<dbReference type="STRING" id="398512.Bccel_5838"/>
<dbReference type="Proteomes" id="UP000036923">
    <property type="component" value="Unassembled WGS sequence"/>
</dbReference>
<dbReference type="RefSeq" id="WP_036945730.1">
    <property type="nucleotide sequence ID" value="NZ_JQKC01000072.1"/>
</dbReference>
<proteinExistence type="predicted"/>
<dbReference type="OrthoDB" id="8246386at2"/>
<dbReference type="eggNOG" id="ENOG5032M9J">
    <property type="taxonomic scope" value="Bacteria"/>
</dbReference>
<evidence type="ECO:0000313" key="1">
    <source>
        <dbReference type="EMBL" id="KNY30558.1"/>
    </source>
</evidence>
<keyword evidence="2" id="KW-1185">Reference proteome</keyword>
<reference evidence="2" key="1">
    <citation type="submission" date="2015-07" db="EMBL/GenBank/DDBJ databases">
        <title>Near-Complete Genome Sequence of the Cellulolytic Bacterium Bacteroides (Pseudobacteroides) cellulosolvens ATCC 35603.</title>
        <authorList>
            <person name="Dassa B."/>
            <person name="Utturkar S.M."/>
            <person name="Klingeman D.M."/>
            <person name="Hurt R.A."/>
            <person name="Keller M."/>
            <person name="Xu J."/>
            <person name="Reddy Y.H.K."/>
            <person name="Borovok I."/>
            <person name="Grinberg I.R."/>
            <person name="Lamed R."/>
            <person name="Zhivin O."/>
            <person name="Bayer E.A."/>
            <person name="Brown S.D."/>
        </authorList>
    </citation>
    <scope>NUCLEOTIDE SEQUENCE [LARGE SCALE GENOMIC DNA]</scope>
    <source>
        <strain evidence="2">DSM 2933</strain>
    </source>
</reference>
<dbReference type="AlphaFoldDB" id="A0A0L6JXH2"/>
<organism evidence="1 2">
    <name type="scientific">Pseudobacteroides cellulosolvens ATCC 35603 = DSM 2933</name>
    <dbReference type="NCBI Taxonomy" id="398512"/>
    <lineage>
        <taxon>Bacteria</taxon>
        <taxon>Bacillati</taxon>
        <taxon>Bacillota</taxon>
        <taxon>Clostridia</taxon>
        <taxon>Eubacteriales</taxon>
        <taxon>Oscillospiraceae</taxon>
        <taxon>Pseudobacteroides</taxon>
    </lineage>
</organism>
<dbReference type="EMBL" id="LGTC01000001">
    <property type="protein sequence ID" value="KNY30558.1"/>
    <property type="molecule type" value="Genomic_DNA"/>
</dbReference>
<comment type="caution">
    <text evidence="1">The sequence shown here is derived from an EMBL/GenBank/DDBJ whole genome shotgun (WGS) entry which is preliminary data.</text>
</comment>
<sequence length="190" mass="21453">MDNSKIKPENIIVMKVGPHSNMSLSEIIKTKQEEETIHGVHYWGYSGVLCQPKKAQEFCRWSLSVSNQAPRLILIETQSSYISNIGAINYFSSNGNDFEAFSGPVQLQGAQFAFVSRKLKKVENFALDDYLVVGGKNDGKPLSLHLRYRVNKSFARIKPCNFMDNKGDTVPQITVLEAELVYPYAIWLES</sequence>
<name>A0A0L6JXH2_9FIRM</name>
<accession>A0A0L6JXH2</accession>
<protein>
    <submittedName>
        <fullName evidence="1">Uncharacterized protein</fullName>
    </submittedName>
</protein>
<evidence type="ECO:0000313" key="2">
    <source>
        <dbReference type="Proteomes" id="UP000036923"/>
    </source>
</evidence>